<name>A0A3B0THG9_9ZZZZ</name>
<protein>
    <submittedName>
        <fullName evidence="2">Membrane protein, putative</fullName>
    </submittedName>
</protein>
<feature type="transmembrane region" description="Helical" evidence="1">
    <location>
        <begin position="84"/>
        <end position="105"/>
    </location>
</feature>
<organism evidence="2">
    <name type="scientific">hydrothermal vent metagenome</name>
    <dbReference type="NCBI Taxonomy" id="652676"/>
    <lineage>
        <taxon>unclassified sequences</taxon>
        <taxon>metagenomes</taxon>
        <taxon>ecological metagenomes</taxon>
    </lineage>
</organism>
<gene>
    <name evidence="2" type="ORF">MNBD_ALPHA11-766</name>
</gene>
<dbReference type="InterPro" id="IPR018750">
    <property type="entry name" value="DUF2306_membrane"/>
</dbReference>
<proteinExistence type="predicted"/>
<reference evidence="2" key="1">
    <citation type="submission" date="2018-06" db="EMBL/GenBank/DDBJ databases">
        <authorList>
            <person name="Zhirakovskaya E."/>
        </authorList>
    </citation>
    <scope>NUCLEOTIDE SEQUENCE</scope>
</reference>
<sequence length="203" mass="22256">MALSRFNSILVAVLSILVALVSYRFLALGIDDAFPDFKDHIALRNLAFVAHVTASPIALFIGAFQFFPKMRAKRPTLHHWMGRIYGVSVLVGGVSGIALALGAVGGPIASAGFGLLAIAWIFTTAQAVRLAMAKNFQEHREWMIRSFALTFAAVTLRLLLVGFMVAGFEYGPATVYIAWLCWVPNLIFAQWWINRTKNKAVAA</sequence>
<evidence type="ECO:0000313" key="2">
    <source>
        <dbReference type="EMBL" id="VAW17378.1"/>
    </source>
</evidence>
<accession>A0A3B0THG9</accession>
<feature type="transmembrane region" description="Helical" evidence="1">
    <location>
        <begin position="111"/>
        <end position="132"/>
    </location>
</feature>
<dbReference type="Pfam" id="PF10067">
    <property type="entry name" value="DUF2306"/>
    <property type="match status" value="1"/>
</dbReference>
<dbReference type="AlphaFoldDB" id="A0A3B0THG9"/>
<feature type="transmembrane region" description="Helical" evidence="1">
    <location>
        <begin position="45"/>
        <end position="64"/>
    </location>
</feature>
<keyword evidence="1" id="KW-0812">Transmembrane</keyword>
<keyword evidence="1" id="KW-0472">Membrane</keyword>
<evidence type="ECO:0000256" key="1">
    <source>
        <dbReference type="SAM" id="Phobius"/>
    </source>
</evidence>
<keyword evidence="1" id="KW-1133">Transmembrane helix</keyword>
<feature type="transmembrane region" description="Helical" evidence="1">
    <location>
        <begin position="173"/>
        <end position="193"/>
    </location>
</feature>
<feature type="transmembrane region" description="Helical" evidence="1">
    <location>
        <begin position="144"/>
        <end position="167"/>
    </location>
</feature>
<dbReference type="EMBL" id="UOEQ01000134">
    <property type="protein sequence ID" value="VAW17378.1"/>
    <property type="molecule type" value="Genomic_DNA"/>
</dbReference>